<evidence type="ECO:0000259" key="7">
    <source>
        <dbReference type="Pfam" id="PF02272"/>
    </source>
</evidence>
<gene>
    <name evidence="10" type="ORF">DFP98_102177</name>
</gene>
<proteinExistence type="inferred from homology"/>
<evidence type="ECO:0000256" key="5">
    <source>
        <dbReference type="ARBA" id="ARBA00022839"/>
    </source>
</evidence>
<dbReference type="PANTHER" id="PTHR30255:SF2">
    <property type="entry name" value="SINGLE-STRANDED-DNA-SPECIFIC EXONUCLEASE RECJ"/>
    <property type="match status" value="1"/>
</dbReference>
<dbReference type="GO" id="GO:0006310">
    <property type="term" value="P:DNA recombination"/>
    <property type="evidence" value="ECO:0007669"/>
    <property type="project" value="InterPro"/>
</dbReference>
<dbReference type="Pfam" id="PF17768">
    <property type="entry name" value="RecJ_OB"/>
    <property type="match status" value="1"/>
</dbReference>
<comment type="similarity">
    <text evidence="1">Belongs to the RecJ family.</text>
</comment>
<dbReference type="RefSeq" id="WP_116059098.1">
    <property type="nucleotide sequence ID" value="NZ_QRDZ01000002.1"/>
</dbReference>
<dbReference type="InterPro" id="IPR018779">
    <property type="entry name" value="RecJ_C"/>
</dbReference>
<dbReference type="OrthoDB" id="9809852at2"/>
<feature type="domain" description="RecJ OB" evidence="9">
    <location>
        <begin position="459"/>
        <end position="565"/>
    </location>
</feature>
<keyword evidence="11" id="KW-1185">Reference proteome</keyword>
<dbReference type="NCBIfam" id="TIGR00644">
    <property type="entry name" value="recJ"/>
    <property type="match status" value="1"/>
</dbReference>
<dbReference type="InterPro" id="IPR051673">
    <property type="entry name" value="SSDNA_exonuclease_RecJ"/>
</dbReference>
<comment type="caution">
    <text evidence="10">The sequence shown here is derived from an EMBL/GenBank/DDBJ whole genome shotgun (WGS) entry which is preliminary data.</text>
</comment>
<feature type="domain" description="Single-stranded-DNA-specific exonuclease RecJ C-terminal" evidence="8">
    <location>
        <begin position="648"/>
        <end position="806"/>
    </location>
</feature>
<dbReference type="InterPro" id="IPR038763">
    <property type="entry name" value="DHH_sf"/>
</dbReference>
<name>A0A3D9KP42_9BACL</name>
<dbReference type="InterPro" id="IPR041122">
    <property type="entry name" value="RecJ_OB"/>
</dbReference>
<dbReference type="AlphaFoldDB" id="A0A3D9KP42"/>
<dbReference type="PANTHER" id="PTHR30255">
    <property type="entry name" value="SINGLE-STRANDED-DNA-SPECIFIC EXONUCLEASE RECJ"/>
    <property type="match status" value="1"/>
</dbReference>
<dbReference type="GO" id="GO:0006281">
    <property type="term" value="P:DNA repair"/>
    <property type="evidence" value="ECO:0007669"/>
    <property type="project" value="InterPro"/>
</dbReference>
<keyword evidence="3" id="KW-0540">Nuclease</keyword>
<dbReference type="SUPFAM" id="SSF64182">
    <property type="entry name" value="DHH phosphoesterases"/>
    <property type="match status" value="1"/>
</dbReference>
<keyword evidence="4" id="KW-0378">Hydrolase</keyword>
<sequence length="813" mass="88508">MIKSKYRWDMPQRAAEREQELTANLGLGPMVAGVLARREWDTIEEARSFLEPSVEELLDPLRMKGMAEAVDRIGRAVRDGERIRVYGDYDADGVTSTALMIRLLTELGASFDTYIPHRSREGYGLNNAALDLAAAAGVRLIITVDNGISAVEQIAYAVSLGIDVVVTDHHEPPEKLPAEAVALVNPKQKDCPYPFKGLCGAGVVFKLAHAMLGRPALEYADLAAIGTIADLMPLMGENRIIARLGLKQLRQAPIPGIQALARVAGIDIAEISSGRIGFSLAPRLNAGGRLEHADSAVKLLAAASEAEAEPYAMELDRLNAERQQLVEHTTAEADELWLKLREADGEKPRRAIVLAKEGWNAGIAGLVASKLVERYYLPAVILAIDGETGLCKGSARSIDGFDLYAALTDCADLLEHYGGHQAAAGMTLRADQVTELGDRLDLLAAERLTEEDWQPKRRVDLRVSLEDVTLSAVDQLAALEPFGNGNPTPRVVLEDVVIKEARTMGKEDKHLRLTIEQAGRSLEVVAFGMGPQRERMAPGMRVDLLGELSVNEWNGNRKTQMMFQDYRSGQLIVNDRRAERGVWTALERLIATESEGLAVACASKAAYHEAASRYGMTGVTIGLYEMAADVGIDVSSESAAAASGDKAGLPSGVRHLVLVGLPTEEREVGSLRSWLRPERELERVTVLSDGEGGSRSSVGAAGKFPERRHFAEVYTMCRQRGSWLDSPDGFVRETAEAVRLPLATVRMMHEVFVELGFIAANGVSRKAVANPPRKELSESARYRRAQEQAAVRQVAEMTTEELRSWMAACHSGA</sequence>
<accession>A0A3D9KP42</accession>
<evidence type="ECO:0000259" key="6">
    <source>
        <dbReference type="Pfam" id="PF01368"/>
    </source>
</evidence>
<feature type="domain" description="DHHA1" evidence="7">
    <location>
        <begin position="352"/>
        <end position="442"/>
    </location>
</feature>
<reference evidence="10 11" key="1">
    <citation type="submission" date="2018-07" db="EMBL/GenBank/DDBJ databases">
        <title>Genomic Encyclopedia of Type Strains, Phase III (KMG-III): the genomes of soil and plant-associated and newly described type strains.</title>
        <authorList>
            <person name="Whitman W."/>
        </authorList>
    </citation>
    <scope>NUCLEOTIDE SEQUENCE [LARGE SCALE GENOMIC DNA]</scope>
    <source>
        <strain evidence="10 11">CECT 7287</strain>
    </source>
</reference>
<evidence type="ECO:0000256" key="1">
    <source>
        <dbReference type="ARBA" id="ARBA00005915"/>
    </source>
</evidence>
<dbReference type="InterPro" id="IPR001667">
    <property type="entry name" value="DDH_dom"/>
</dbReference>
<dbReference type="Pfam" id="PF02272">
    <property type="entry name" value="DHHA1"/>
    <property type="match status" value="1"/>
</dbReference>
<dbReference type="InterPro" id="IPR003156">
    <property type="entry name" value="DHHA1_dom"/>
</dbReference>
<dbReference type="GO" id="GO:0008409">
    <property type="term" value="F:5'-3' exonuclease activity"/>
    <property type="evidence" value="ECO:0007669"/>
    <property type="project" value="InterPro"/>
</dbReference>
<keyword evidence="5 10" id="KW-0269">Exonuclease</keyword>
<dbReference type="Gene3D" id="2.40.50.460">
    <property type="match status" value="1"/>
</dbReference>
<evidence type="ECO:0000256" key="4">
    <source>
        <dbReference type="ARBA" id="ARBA00022801"/>
    </source>
</evidence>
<dbReference type="Pfam" id="PF10141">
    <property type="entry name" value="ssDNA-exonuc_C"/>
    <property type="match status" value="1"/>
</dbReference>
<evidence type="ECO:0000259" key="8">
    <source>
        <dbReference type="Pfam" id="PF10141"/>
    </source>
</evidence>
<evidence type="ECO:0000259" key="9">
    <source>
        <dbReference type="Pfam" id="PF17768"/>
    </source>
</evidence>
<organism evidence="10 11">
    <name type="scientific">Cohnella phaseoli</name>
    <dbReference type="NCBI Taxonomy" id="456490"/>
    <lineage>
        <taxon>Bacteria</taxon>
        <taxon>Bacillati</taxon>
        <taxon>Bacillota</taxon>
        <taxon>Bacilli</taxon>
        <taxon>Bacillales</taxon>
        <taxon>Paenibacillaceae</taxon>
        <taxon>Cohnella</taxon>
    </lineage>
</organism>
<dbReference type="InterPro" id="IPR004610">
    <property type="entry name" value="RecJ"/>
</dbReference>
<evidence type="ECO:0000313" key="11">
    <source>
        <dbReference type="Proteomes" id="UP000256977"/>
    </source>
</evidence>
<protein>
    <recommendedName>
        <fullName evidence="2">Single-stranded-DNA-specific exonuclease RecJ</fullName>
    </recommendedName>
</protein>
<dbReference type="Gene3D" id="3.90.1640.30">
    <property type="match status" value="1"/>
</dbReference>
<feature type="domain" description="DDH" evidence="6">
    <location>
        <begin position="82"/>
        <end position="227"/>
    </location>
</feature>
<evidence type="ECO:0000256" key="2">
    <source>
        <dbReference type="ARBA" id="ARBA00019841"/>
    </source>
</evidence>
<dbReference type="Proteomes" id="UP000256977">
    <property type="component" value="Unassembled WGS sequence"/>
</dbReference>
<dbReference type="EMBL" id="QRDZ01000002">
    <property type="protein sequence ID" value="RED87697.1"/>
    <property type="molecule type" value="Genomic_DNA"/>
</dbReference>
<evidence type="ECO:0000256" key="3">
    <source>
        <dbReference type="ARBA" id="ARBA00022722"/>
    </source>
</evidence>
<dbReference type="Pfam" id="PF01368">
    <property type="entry name" value="DHH"/>
    <property type="match status" value="1"/>
</dbReference>
<dbReference type="GO" id="GO:0003676">
    <property type="term" value="F:nucleic acid binding"/>
    <property type="evidence" value="ECO:0007669"/>
    <property type="project" value="InterPro"/>
</dbReference>
<evidence type="ECO:0000313" key="10">
    <source>
        <dbReference type="EMBL" id="RED87697.1"/>
    </source>
</evidence>